<keyword evidence="1" id="KW-0418">Kinase</keyword>
<dbReference type="Proteomes" id="UP000265882">
    <property type="component" value="Unassembled WGS sequence"/>
</dbReference>
<dbReference type="GO" id="GO:0051287">
    <property type="term" value="F:NAD binding"/>
    <property type="evidence" value="ECO:0007669"/>
    <property type="project" value="UniProtKB-ARBA"/>
</dbReference>
<sequence>MVKKVGLIVNPIAGMGGRVGLKGTDGSDILEQARRLGAQPEAPARAVEALRALVQSNIDVEILTYSDEMGEHECRRAGLRCTVAGRIRSGKTTADDTKQAAAAMAAAQVDLILFAGGDGTARNILDAIGQEALVLGIPAGVKIHSAVFAVTPRLCGQVAGMFLSGKVKAIREAEVMDIDEEAFRNGAVSARLYGYLLVPDERRFVQGMKAGGIRSENAALQGIAAEVIAGMTADDFYIIGPGTTTRAVMERLGLKNTLLGIDVIRNRQLVLSDVNEQQLLEITEGNPAKIVVTIIGGQGHVFGRGNQQLSPEVIRRVGKDNIIIIAPKEKVISLGGRPLLVDTGDEALNQDLSGYVRIVSGYKDYLMYKIG</sequence>
<accession>A0A3A4NK60</accession>
<dbReference type="Gene3D" id="3.40.50.10330">
    <property type="entry name" value="Probable inorganic polyphosphate/atp-NAD kinase, domain 1"/>
    <property type="match status" value="1"/>
</dbReference>
<dbReference type="InterPro" id="IPR017438">
    <property type="entry name" value="ATP-NAD_kinase_N"/>
</dbReference>
<comment type="caution">
    <text evidence="1">The sequence shown here is derived from an EMBL/GenBank/DDBJ whole genome shotgun (WGS) entry which is preliminary data.</text>
</comment>
<keyword evidence="1" id="KW-0808">Transferase</keyword>
<gene>
    <name evidence="1" type="ORF">C4520_14155</name>
</gene>
<dbReference type="GO" id="GO:0005524">
    <property type="term" value="F:ATP binding"/>
    <property type="evidence" value="ECO:0007669"/>
    <property type="project" value="UniProtKB-ARBA"/>
</dbReference>
<dbReference type="SUPFAM" id="SSF111331">
    <property type="entry name" value="NAD kinase/diacylglycerol kinase-like"/>
    <property type="match status" value="1"/>
</dbReference>
<dbReference type="InterPro" id="IPR039065">
    <property type="entry name" value="AcoX-like"/>
</dbReference>
<proteinExistence type="predicted"/>
<dbReference type="Pfam" id="PF20143">
    <property type="entry name" value="NAD_kinase_C"/>
    <property type="match status" value="1"/>
</dbReference>
<dbReference type="EMBL" id="QZKU01000099">
    <property type="protein sequence ID" value="RJP18576.1"/>
    <property type="molecule type" value="Genomic_DNA"/>
</dbReference>
<evidence type="ECO:0000313" key="1">
    <source>
        <dbReference type="EMBL" id="RJP18576.1"/>
    </source>
</evidence>
<dbReference type="InterPro" id="IPR002504">
    <property type="entry name" value="NADK"/>
</dbReference>
<evidence type="ECO:0000313" key="2">
    <source>
        <dbReference type="Proteomes" id="UP000265882"/>
    </source>
</evidence>
<dbReference type="PANTHER" id="PTHR40697:SF2">
    <property type="entry name" value="ATP-NAD KINASE-RELATED"/>
    <property type="match status" value="1"/>
</dbReference>
<name>A0A3A4NK60_ABYX5</name>
<dbReference type="GO" id="GO:0006741">
    <property type="term" value="P:NADP+ biosynthetic process"/>
    <property type="evidence" value="ECO:0007669"/>
    <property type="project" value="InterPro"/>
</dbReference>
<dbReference type="InterPro" id="IPR011386">
    <property type="entry name" value="Put_ATP-NAD_kin"/>
</dbReference>
<dbReference type="AlphaFoldDB" id="A0A3A4NK60"/>
<dbReference type="InterPro" id="IPR016064">
    <property type="entry name" value="NAD/diacylglycerol_kinase_sf"/>
</dbReference>
<dbReference type="GO" id="GO:0003951">
    <property type="term" value="F:NAD+ kinase activity"/>
    <property type="evidence" value="ECO:0007669"/>
    <property type="project" value="InterPro"/>
</dbReference>
<dbReference type="Pfam" id="PF01513">
    <property type="entry name" value="NAD_kinase"/>
    <property type="match status" value="1"/>
</dbReference>
<protein>
    <submittedName>
        <fullName evidence="1">ATP-NAD kinase</fullName>
    </submittedName>
</protein>
<dbReference type="PIRSF" id="PIRSF016907">
    <property type="entry name" value="Kin_ATP-NAD"/>
    <property type="match status" value="1"/>
</dbReference>
<organism evidence="1 2">
    <name type="scientific">Abyssobacteria bacterium (strain SURF_5)</name>
    <dbReference type="NCBI Taxonomy" id="2093360"/>
    <lineage>
        <taxon>Bacteria</taxon>
        <taxon>Pseudomonadati</taxon>
        <taxon>Candidatus Hydrogenedentota</taxon>
        <taxon>Candidatus Abyssobacteria</taxon>
    </lineage>
</organism>
<reference evidence="1 2" key="1">
    <citation type="journal article" date="2017" name="ISME J.">
        <title>Energy and carbon metabolisms in a deep terrestrial subsurface fluid microbial community.</title>
        <authorList>
            <person name="Momper L."/>
            <person name="Jungbluth S.P."/>
            <person name="Lee M.D."/>
            <person name="Amend J.P."/>
        </authorList>
    </citation>
    <scope>NUCLEOTIDE SEQUENCE [LARGE SCALE GENOMIC DNA]</scope>
    <source>
        <strain evidence="1">SURF_5</strain>
    </source>
</reference>
<dbReference type="PANTHER" id="PTHR40697">
    <property type="entry name" value="ACETOIN CATABOLISM PROTEIN X"/>
    <property type="match status" value="1"/>
</dbReference>